<feature type="domain" description="Clp ATPase C-terminal" evidence="6">
    <location>
        <begin position="785"/>
        <end position="872"/>
    </location>
</feature>
<dbReference type="GO" id="GO:0005737">
    <property type="term" value="C:cytoplasm"/>
    <property type="evidence" value="ECO:0007669"/>
    <property type="project" value="TreeGrafter"/>
</dbReference>
<dbReference type="InterPro" id="IPR036628">
    <property type="entry name" value="Clp_N_dom_sf"/>
</dbReference>
<dbReference type="PRINTS" id="PR00300">
    <property type="entry name" value="CLPPROTEASEA"/>
</dbReference>
<dbReference type="InterPro" id="IPR041546">
    <property type="entry name" value="ClpA/ClpB_AAA_lid"/>
</dbReference>
<dbReference type="PROSITE" id="PS00871">
    <property type="entry name" value="CLPAB_2"/>
    <property type="match status" value="1"/>
</dbReference>
<keyword evidence="1 4" id="KW-0547">Nucleotide-binding</keyword>
<dbReference type="Gene3D" id="1.10.1780.10">
    <property type="entry name" value="Clp, N-terminal domain"/>
    <property type="match status" value="1"/>
</dbReference>
<evidence type="ECO:0000313" key="8">
    <source>
        <dbReference type="Proteomes" id="UP000256503"/>
    </source>
</evidence>
<dbReference type="InterPro" id="IPR001270">
    <property type="entry name" value="ClpA/B"/>
</dbReference>
<comment type="similarity">
    <text evidence="4">Belongs to the ClpA/ClpB family.</text>
</comment>
<dbReference type="PANTHER" id="PTHR11638">
    <property type="entry name" value="ATP-DEPENDENT CLP PROTEASE"/>
    <property type="match status" value="1"/>
</dbReference>
<evidence type="ECO:0000256" key="3">
    <source>
        <dbReference type="ARBA" id="ARBA00023186"/>
    </source>
</evidence>
<proteinExistence type="inferred from homology"/>
<dbReference type="Pfam" id="PF07724">
    <property type="entry name" value="AAA_2"/>
    <property type="match status" value="1"/>
</dbReference>
<dbReference type="SMART" id="SM01086">
    <property type="entry name" value="ClpB_D2-small"/>
    <property type="match status" value="1"/>
</dbReference>
<reference evidence="7 8" key="1">
    <citation type="submission" date="2018-07" db="EMBL/GenBank/DDBJ databases">
        <title>Complete genome sequence of a Pseudomonas plecoglossicida strain pathogenic to the marine fish, Larimichthys crocea.</title>
        <authorList>
            <person name="Tao Z."/>
        </authorList>
    </citation>
    <scope>NUCLEOTIDE SEQUENCE [LARGE SCALE GENOMIC DNA]</scope>
    <source>
        <strain evidence="7 8">XSDHY-P</strain>
    </source>
</reference>
<dbReference type="SUPFAM" id="SSF81923">
    <property type="entry name" value="Double Clp-N motif"/>
    <property type="match status" value="1"/>
</dbReference>
<sequence>MIQVELKPLFAKLNSYAVKVLENAAGMTMARGHYEISIDHMLRQMLEERDADVWRILGRFEIDPAHLRALLDDSLAQLKSGNPGRPVFASLLTEWVQDAWLISSLVLGCGRIRGGSLLLALVSRASYYTAGARYSAVFKRISVDALTAEFAALVASSSEGPLDILHSAAGAANPVEGAVAENQIARFCEDLTEKARQGKIDPVFGRDDEVRQMIDILARRRKNNPIAVGEPGVGKSAVVEGLALLINEGNVPAFLQGTRLLSLDLGALEAGASVKGEFENRLRGVIEEIKASTTPVVLFIDEAHMLIGAGGAAGGSDAANLLKPALARGELRTIAATTWSEYKKYFEKDPALARRFQLVKLDEPSVGTAVHILRGLKGHYEKVHGVSVRDDAIVAAAELSDRYITGRLLPDKAVDLLDTASARVRIGLGIKPAQLERLERQLSGLMRERAALERDQADGFPIEPQRLETIADEQAHIEGAVDALEARWANERQAAMRVLEARTNLATLKQAGDGSTALGSLDAHQMELEQARDALATLQGDEPLLFTEVGPDTIAQVVSDWTGIPLGKVQRDASDGLLALASHLKQRICGQEAAVEQIAEVIKVAQSGLRDPQQPLGVFLLVGPSGVGKTETALALAEQLFGGEQALITVNMSEYQEKHTVSRLVGSPAGYVGFGEGGMLTEAVRKRPYSVVLLDEVEKAHLEVVNIFYQVFDKGFLTDGEGRQIDFRNTVILLTSNLASDEIQARCAGARPDAEALVEHVRPRLSQYFKPALLARMTIVPYFTLAGAQLEEIVRLKLARLTERLWWTSRVNLSFAEEVATVIAERCTEVESGARNIDYILRKSLTPRLSEALLAAIAQQRPLCTLTVAVSPTGEWLITAVERVDPVVVEADNAGVVTASPAANAETVTPV</sequence>
<dbReference type="InterPro" id="IPR017729">
    <property type="entry name" value="ATPase_T6SS_ClpV1"/>
</dbReference>
<dbReference type="SMART" id="SM00382">
    <property type="entry name" value="AAA"/>
    <property type="match status" value="2"/>
</dbReference>
<dbReference type="FunFam" id="3.40.50.300:FF:000025">
    <property type="entry name" value="ATP-dependent Clp protease subunit"/>
    <property type="match status" value="1"/>
</dbReference>
<protein>
    <submittedName>
        <fullName evidence="7">Type VI secretion system ATPase TssH</fullName>
    </submittedName>
</protein>
<dbReference type="Pfam" id="PF17871">
    <property type="entry name" value="AAA_lid_9"/>
    <property type="match status" value="1"/>
</dbReference>
<evidence type="ECO:0000259" key="5">
    <source>
        <dbReference type="SMART" id="SM00382"/>
    </source>
</evidence>
<evidence type="ECO:0000313" key="7">
    <source>
        <dbReference type="EMBL" id="AXM95523.1"/>
    </source>
</evidence>
<evidence type="ECO:0000256" key="1">
    <source>
        <dbReference type="ARBA" id="ARBA00022741"/>
    </source>
</evidence>
<dbReference type="Pfam" id="PF00004">
    <property type="entry name" value="AAA"/>
    <property type="match status" value="1"/>
</dbReference>
<feature type="domain" description="AAA+ ATPase" evidence="5">
    <location>
        <begin position="615"/>
        <end position="762"/>
    </location>
</feature>
<dbReference type="Pfam" id="PF10431">
    <property type="entry name" value="ClpB_D2-small"/>
    <property type="match status" value="1"/>
</dbReference>
<dbReference type="GO" id="GO:0016887">
    <property type="term" value="F:ATP hydrolysis activity"/>
    <property type="evidence" value="ECO:0007669"/>
    <property type="project" value="InterPro"/>
</dbReference>
<dbReference type="GO" id="GO:0005524">
    <property type="term" value="F:ATP binding"/>
    <property type="evidence" value="ECO:0007669"/>
    <property type="project" value="UniProtKB-KW"/>
</dbReference>
<dbReference type="CDD" id="cd00009">
    <property type="entry name" value="AAA"/>
    <property type="match status" value="1"/>
</dbReference>
<gene>
    <name evidence="7" type="primary">clpV</name>
    <name evidence="7" type="ORF">DVB73_06775</name>
</gene>
<dbReference type="EMBL" id="CP031146">
    <property type="protein sequence ID" value="AXM95523.1"/>
    <property type="molecule type" value="Genomic_DNA"/>
</dbReference>
<dbReference type="CDD" id="cd19499">
    <property type="entry name" value="RecA-like_ClpB_Hsp104-like"/>
    <property type="match status" value="1"/>
</dbReference>
<dbReference type="GO" id="GO:0034605">
    <property type="term" value="P:cellular response to heat"/>
    <property type="evidence" value="ECO:0007669"/>
    <property type="project" value="TreeGrafter"/>
</dbReference>
<dbReference type="InterPro" id="IPR019489">
    <property type="entry name" value="Clp_ATPase_C"/>
</dbReference>
<name>A0AAD0QV17_PSEDL</name>
<organism evidence="7 8">
    <name type="scientific">Pseudomonas plecoglossicida</name>
    <dbReference type="NCBI Taxonomy" id="70775"/>
    <lineage>
        <taxon>Bacteria</taxon>
        <taxon>Pseudomonadati</taxon>
        <taxon>Pseudomonadota</taxon>
        <taxon>Gammaproteobacteria</taxon>
        <taxon>Pseudomonadales</taxon>
        <taxon>Pseudomonadaceae</taxon>
        <taxon>Pseudomonas</taxon>
    </lineage>
</organism>
<keyword evidence="3 4" id="KW-0143">Chaperone</keyword>
<dbReference type="Gene3D" id="1.10.8.60">
    <property type="match status" value="1"/>
</dbReference>
<evidence type="ECO:0000256" key="2">
    <source>
        <dbReference type="ARBA" id="ARBA00022840"/>
    </source>
</evidence>
<feature type="domain" description="AAA+ ATPase" evidence="5">
    <location>
        <begin position="221"/>
        <end position="364"/>
    </location>
</feature>
<dbReference type="AlphaFoldDB" id="A0AAD0QV17"/>
<dbReference type="Gene3D" id="3.40.50.300">
    <property type="entry name" value="P-loop containing nucleotide triphosphate hydrolases"/>
    <property type="match status" value="3"/>
</dbReference>
<dbReference type="InterPro" id="IPR018368">
    <property type="entry name" value="ClpA/B_CS1"/>
</dbReference>
<dbReference type="InterPro" id="IPR028299">
    <property type="entry name" value="ClpA/B_CS2"/>
</dbReference>
<dbReference type="Proteomes" id="UP000256503">
    <property type="component" value="Chromosome"/>
</dbReference>
<evidence type="ECO:0000256" key="4">
    <source>
        <dbReference type="RuleBase" id="RU004432"/>
    </source>
</evidence>
<dbReference type="PROSITE" id="PS00870">
    <property type="entry name" value="CLPAB_1"/>
    <property type="match status" value="1"/>
</dbReference>
<dbReference type="GeneID" id="49613120"/>
<keyword evidence="2 4" id="KW-0067">ATP-binding</keyword>
<dbReference type="RefSeq" id="WP_081663600.1">
    <property type="nucleotide sequence ID" value="NZ_BSOM01000021.1"/>
</dbReference>
<dbReference type="InterPro" id="IPR050130">
    <property type="entry name" value="ClpA_ClpB"/>
</dbReference>
<evidence type="ECO:0000259" key="6">
    <source>
        <dbReference type="SMART" id="SM01086"/>
    </source>
</evidence>
<dbReference type="SUPFAM" id="SSF52540">
    <property type="entry name" value="P-loop containing nucleoside triphosphate hydrolases"/>
    <property type="match status" value="2"/>
</dbReference>
<dbReference type="InterPro" id="IPR003959">
    <property type="entry name" value="ATPase_AAA_core"/>
</dbReference>
<dbReference type="InterPro" id="IPR027417">
    <property type="entry name" value="P-loop_NTPase"/>
</dbReference>
<dbReference type="PANTHER" id="PTHR11638:SF181">
    <property type="entry name" value="ATPASE SUBUNIT OF ATP-DEPENDENT PROTEASE"/>
    <property type="match status" value="1"/>
</dbReference>
<dbReference type="NCBIfam" id="TIGR03345">
    <property type="entry name" value="VI_ClpV1"/>
    <property type="match status" value="1"/>
</dbReference>
<dbReference type="InterPro" id="IPR003593">
    <property type="entry name" value="AAA+_ATPase"/>
</dbReference>
<accession>A0AAD0QV17</accession>